<gene>
    <name evidence="4" type="ORF">GLP40_10145</name>
</gene>
<dbReference type="SMART" id="SM00855">
    <property type="entry name" value="PGAM"/>
    <property type="match status" value="1"/>
</dbReference>
<dbReference type="PANTHER" id="PTHR48100:SF1">
    <property type="entry name" value="HISTIDINE PHOSPHATASE FAMILY PROTEIN-RELATED"/>
    <property type="match status" value="1"/>
</dbReference>
<proteinExistence type="predicted"/>
<feature type="binding site" evidence="3">
    <location>
        <begin position="27"/>
        <end position="28"/>
    </location>
    <ligand>
        <name>substrate</name>
    </ligand>
</feature>
<keyword evidence="5" id="KW-1185">Reference proteome</keyword>
<sequence length="211" mass="23520">MQSLTIVRHGESTANAARDTSAEEFITGTRDADVPLTELGAAQAAATGKRLAEFEPGFDLVVCSPYARTRETARIALGFPTAPPVQYDERVRDREPGVLFGLTRIGIQRRYPEEYRAMQRVGGFYHRPAGGESWPDVALRLRAVLREMHGHALVFTHDIAIVLTRYIFGDLDEAEISSQTTAQVRNASITRWERTDSGMRLAVYNDTAHLM</sequence>
<dbReference type="GO" id="GO:0016791">
    <property type="term" value="F:phosphatase activity"/>
    <property type="evidence" value="ECO:0007669"/>
    <property type="project" value="TreeGrafter"/>
</dbReference>
<evidence type="ECO:0000256" key="1">
    <source>
        <dbReference type="ARBA" id="ARBA00023152"/>
    </source>
</evidence>
<protein>
    <submittedName>
        <fullName evidence="4">Histidine phosphatase family protein</fullName>
    </submittedName>
</protein>
<feature type="binding site" evidence="3">
    <location>
        <position position="68"/>
    </location>
    <ligand>
        <name>substrate</name>
    </ligand>
</feature>
<dbReference type="PANTHER" id="PTHR48100">
    <property type="entry name" value="BROAD-SPECIFICITY PHOSPHATASE YOR283W-RELATED"/>
    <property type="match status" value="1"/>
</dbReference>
<keyword evidence="2" id="KW-0413">Isomerase</keyword>
<dbReference type="InterPro" id="IPR029033">
    <property type="entry name" value="His_PPase_superfam"/>
</dbReference>
<reference evidence="4 5" key="1">
    <citation type="submission" date="2019-11" db="EMBL/GenBank/DDBJ databases">
        <title>Nocardia sp. nov. CT2-14 isolated from soil.</title>
        <authorList>
            <person name="Kanchanasin P."/>
            <person name="Tanasupawat S."/>
            <person name="Yuki M."/>
            <person name="Kudo T."/>
        </authorList>
    </citation>
    <scope>NUCLEOTIDE SEQUENCE [LARGE SCALE GENOMIC DNA]</scope>
    <source>
        <strain evidence="4 5">CT2-14</strain>
    </source>
</reference>
<organism evidence="4 5">
    <name type="scientific">Nocardia aurantiaca</name>
    <dbReference type="NCBI Taxonomy" id="2675850"/>
    <lineage>
        <taxon>Bacteria</taxon>
        <taxon>Bacillati</taxon>
        <taxon>Actinomycetota</taxon>
        <taxon>Actinomycetes</taxon>
        <taxon>Mycobacteriales</taxon>
        <taxon>Nocardiaceae</taxon>
        <taxon>Nocardia</taxon>
    </lineage>
</organism>
<evidence type="ECO:0000256" key="2">
    <source>
        <dbReference type="ARBA" id="ARBA00023235"/>
    </source>
</evidence>
<dbReference type="InterPro" id="IPR050275">
    <property type="entry name" value="PGM_Phosphatase"/>
</dbReference>
<dbReference type="CDD" id="cd07067">
    <property type="entry name" value="HP_PGM_like"/>
    <property type="match status" value="1"/>
</dbReference>
<dbReference type="InterPro" id="IPR013078">
    <property type="entry name" value="His_Pase_superF_clade-1"/>
</dbReference>
<dbReference type="PROSITE" id="PS00175">
    <property type="entry name" value="PG_MUTASE"/>
    <property type="match status" value="1"/>
</dbReference>
<evidence type="ECO:0000313" key="5">
    <source>
        <dbReference type="Proteomes" id="UP000432464"/>
    </source>
</evidence>
<dbReference type="Gene3D" id="3.40.50.1240">
    <property type="entry name" value="Phosphoglycerate mutase-like"/>
    <property type="match status" value="1"/>
</dbReference>
<feature type="binding site" evidence="3">
    <location>
        <begin position="8"/>
        <end position="15"/>
    </location>
    <ligand>
        <name>substrate</name>
    </ligand>
</feature>
<dbReference type="SUPFAM" id="SSF53254">
    <property type="entry name" value="Phosphoglycerate mutase-like"/>
    <property type="match status" value="1"/>
</dbReference>
<comment type="caution">
    <text evidence="4">The sequence shown here is derived from an EMBL/GenBank/DDBJ whole genome shotgun (WGS) entry which is preliminary data.</text>
</comment>
<name>A0A6I3KXK2_9NOCA</name>
<dbReference type="GO" id="GO:0005737">
    <property type="term" value="C:cytoplasm"/>
    <property type="evidence" value="ECO:0007669"/>
    <property type="project" value="TreeGrafter"/>
</dbReference>
<evidence type="ECO:0000313" key="4">
    <source>
        <dbReference type="EMBL" id="MTE13135.1"/>
    </source>
</evidence>
<accession>A0A6I3KXK2</accession>
<dbReference type="Proteomes" id="UP000432464">
    <property type="component" value="Unassembled WGS sequence"/>
</dbReference>
<dbReference type="EMBL" id="WMBB01000004">
    <property type="protein sequence ID" value="MTE13135.1"/>
    <property type="molecule type" value="Genomic_DNA"/>
</dbReference>
<dbReference type="AlphaFoldDB" id="A0A6I3KXK2"/>
<evidence type="ECO:0000256" key="3">
    <source>
        <dbReference type="PIRSR" id="PIRSR613078-2"/>
    </source>
</evidence>
<keyword evidence="1" id="KW-0324">Glycolysis</keyword>
<dbReference type="Pfam" id="PF00300">
    <property type="entry name" value="His_Phos_1"/>
    <property type="match status" value="1"/>
</dbReference>
<dbReference type="InterPro" id="IPR001345">
    <property type="entry name" value="PG/BPGM_mutase_AS"/>
</dbReference>